<gene>
    <name evidence="9" type="ORF">ENV38_00725</name>
</gene>
<feature type="domain" description="ABC3 transporter permease C-terminal" evidence="8">
    <location>
        <begin position="300"/>
        <end position="427"/>
    </location>
</feature>
<organism evidence="9">
    <name type="scientific">candidate division WOR-3 bacterium</name>
    <dbReference type="NCBI Taxonomy" id="2052148"/>
    <lineage>
        <taxon>Bacteria</taxon>
        <taxon>Bacteria division WOR-3</taxon>
    </lineage>
</organism>
<evidence type="ECO:0000259" key="8">
    <source>
        <dbReference type="Pfam" id="PF02687"/>
    </source>
</evidence>
<evidence type="ECO:0000256" key="7">
    <source>
        <dbReference type="SAM" id="Phobius"/>
    </source>
</evidence>
<dbReference type="Pfam" id="PF02687">
    <property type="entry name" value="FtsX"/>
    <property type="match status" value="1"/>
</dbReference>
<feature type="transmembrane region" description="Helical" evidence="7">
    <location>
        <begin position="400"/>
        <end position="422"/>
    </location>
</feature>
<dbReference type="InterPro" id="IPR003838">
    <property type="entry name" value="ABC3_permease_C"/>
</dbReference>
<evidence type="ECO:0000256" key="3">
    <source>
        <dbReference type="ARBA" id="ARBA00022475"/>
    </source>
</evidence>
<reference evidence="9" key="1">
    <citation type="journal article" date="2020" name="mSystems">
        <title>Genome- and Community-Level Interaction Insights into Carbon Utilization and Element Cycling Functions of Hydrothermarchaeota in Hydrothermal Sediment.</title>
        <authorList>
            <person name="Zhou Z."/>
            <person name="Liu Y."/>
            <person name="Xu W."/>
            <person name="Pan J."/>
            <person name="Luo Z.H."/>
            <person name="Li M."/>
        </authorList>
    </citation>
    <scope>NUCLEOTIDE SEQUENCE [LARGE SCALE GENOMIC DNA]</scope>
    <source>
        <strain evidence="9">SpSt-754</strain>
    </source>
</reference>
<feature type="transmembrane region" description="Helical" evidence="7">
    <location>
        <begin position="51"/>
        <end position="71"/>
    </location>
</feature>
<comment type="similarity">
    <text evidence="2">Belongs to the ABC-4 integral membrane protein family. LolC/E subfamily.</text>
</comment>
<evidence type="ECO:0000256" key="4">
    <source>
        <dbReference type="ARBA" id="ARBA00022692"/>
    </source>
</evidence>
<protein>
    <submittedName>
        <fullName evidence="9">ABC transporter permease</fullName>
    </submittedName>
</protein>
<evidence type="ECO:0000256" key="1">
    <source>
        <dbReference type="ARBA" id="ARBA00004651"/>
    </source>
</evidence>
<feature type="transmembrane region" description="Helical" evidence="7">
    <location>
        <begin position="342"/>
        <end position="371"/>
    </location>
</feature>
<dbReference type="GO" id="GO:0044874">
    <property type="term" value="P:lipoprotein localization to outer membrane"/>
    <property type="evidence" value="ECO:0007669"/>
    <property type="project" value="TreeGrafter"/>
</dbReference>
<comment type="caution">
    <text evidence="9">The sequence shown here is derived from an EMBL/GenBank/DDBJ whole genome shotgun (WGS) entry which is preliminary data.</text>
</comment>
<dbReference type="EMBL" id="DTGD01000031">
    <property type="protein sequence ID" value="HGB35420.1"/>
    <property type="molecule type" value="Genomic_DNA"/>
</dbReference>
<dbReference type="GO" id="GO:0098797">
    <property type="term" value="C:plasma membrane protein complex"/>
    <property type="evidence" value="ECO:0007669"/>
    <property type="project" value="TreeGrafter"/>
</dbReference>
<evidence type="ECO:0000256" key="6">
    <source>
        <dbReference type="ARBA" id="ARBA00023136"/>
    </source>
</evidence>
<feature type="transmembrane region" description="Helical" evidence="7">
    <location>
        <begin position="300"/>
        <end position="322"/>
    </location>
</feature>
<keyword evidence="3" id="KW-1003">Cell membrane</keyword>
<sequence length="436" mass="48545">MDFFNPGTCFHFGRQLFSGKKGKETITGGVFEMDIKKLAFRNLLRNKRRTLLTALSLFVSGFVIVTLHGYLRGALDASKEMIIKLDTGHVLITTKEYFERRIFLPQEEYIQDLDEVQKILDNSKYVDFYALRIKAGSMIFTKNGATKPAYIFAIDPQKEKKTFDLSRKIVEGENDLTKGGVLAIDLARSLRVKPGDTIIILSRSVYGGLSAIKIPISGIATIGYAAFDRSLVILSFENARKLLKMADGAHEILVFLKKEGDINKFIRSLKLPENLVAKSYTFVLGGFAFFYKFADIFYMAIYILITLLAAFAIVNTMTVAVFERMREIGTLKALGMTDNEIFLLFGLEGTIIGTAGGLAGGLAGLFTNAILHIKGMNFESMIKGIEFPFPYVIRPSVNPWILLIAFVIVTSMSFLASTLPALQAKKLLPQEALRTL</sequence>
<comment type="subcellular location">
    <subcellularLocation>
        <location evidence="1">Cell membrane</location>
        <topology evidence="1">Multi-pass membrane protein</topology>
    </subcellularLocation>
</comment>
<dbReference type="InterPro" id="IPR051447">
    <property type="entry name" value="Lipoprotein-release_system"/>
</dbReference>
<evidence type="ECO:0000256" key="5">
    <source>
        <dbReference type="ARBA" id="ARBA00022989"/>
    </source>
</evidence>
<keyword evidence="4 7" id="KW-0812">Transmembrane</keyword>
<dbReference type="PANTHER" id="PTHR30489:SF0">
    <property type="entry name" value="LIPOPROTEIN-RELEASING SYSTEM TRANSMEMBRANE PROTEIN LOLE"/>
    <property type="match status" value="1"/>
</dbReference>
<name>A0A7V3KML3_UNCW3</name>
<proteinExistence type="inferred from homology"/>
<keyword evidence="6 7" id="KW-0472">Membrane</keyword>
<evidence type="ECO:0000313" key="9">
    <source>
        <dbReference type="EMBL" id="HGB35420.1"/>
    </source>
</evidence>
<evidence type="ECO:0000256" key="2">
    <source>
        <dbReference type="ARBA" id="ARBA00005236"/>
    </source>
</evidence>
<dbReference type="PANTHER" id="PTHR30489">
    <property type="entry name" value="LIPOPROTEIN-RELEASING SYSTEM TRANSMEMBRANE PROTEIN LOLE"/>
    <property type="match status" value="1"/>
</dbReference>
<accession>A0A7V3KML3</accession>
<dbReference type="AlphaFoldDB" id="A0A7V3KML3"/>
<keyword evidence="5 7" id="KW-1133">Transmembrane helix</keyword>